<feature type="region of interest" description="Disordered" evidence="1">
    <location>
        <begin position="1"/>
        <end position="28"/>
    </location>
</feature>
<evidence type="ECO:0000313" key="3">
    <source>
        <dbReference type="Proteomes" id="UP001165143"/>
    </source>
</evidence>
<comment type="caution">
    <text evidence="2">The sequence shown here is derived from an EMBL/GenBank/DDBJ whole genome shotgun (WGS) entry which is preliminary data.</text>
</comment>
<feature type="compositionally biased region" description="Low complexity" evidence="1">
    <location>
        <begin position="67"/>
        <end position="89"/>
    </location>
</feature>
<name>A0A9W6UMA9_9ACTN</name>
<evidence type="ECO:0000313" key="2">
    <source>
        <dbReference type="EMBL" id="GLW52350.1"/>
    </source>
</evidence>
<sequence>MLLAQSAQFGPEAMGREHAKAPPGIRPWHTRVRGMFGSGALPGAPKESWHATDRFRSVTERFPVANSAGRPDGRAPAARTGATGSPAGGVCTRDPYGHESFRTRFAALW</sequence>
<reference evidence="2" key="1">
    <citation type="submission" date="2023-02" db="EMBL/GenBank/DDBJ databases">
        <title>Kitasatospora phosalacinea NBRC 14362.</title>
        <authorList>
            <person name="Ichikawa N."/>
            <person name="Sato H."/>
            <person name="Tonouchi N."/>
        </authorList>
    </citation>
    <scope>NUCLEOTIDE SEQUENCE</scope>
    <source>
        <strain evidence="2">NBRC 14362</strain>
    </source>
</reference>
<accession>A0A9W6UMA9</accession>
<dbReference type="Proteomes" id="UP001165143">
    <property type="component" value="Unassembled WGS sequence"/>
</dbReference>
<dbReference type="AlphaFoldDB" id="A0A9W6UMA9"/>
<evidence type="ECO:0000256" key="1">
    <source>
        <dbReference type="SAM" id="MobiDB-lite"/>
    </source>
</evidence>
<feature type="region of interest" description="Disordered" evidence="1">
    <location>
        <begin position="62"/>
        <end position="97"/>
    </location>
</feature>
<proteinExistence type="predicted"/>
<dbReference type="EMBL" id="BSRX01000002">
    <property type="protein sequence ID" value="GLW52350.1"/>
    <property type="molecule type" value="Genomic_DNA"/>
</dbReference>
<organism evidence="2 3">
    <name type="scientific">Kitasatospora phosalacinea</name>
    <dbReference type="NCBI Taxonomy" id="2065"/>
    <lineage>
        <taxon>Bacteria</taxon>
        <taxon>Bacillati</taxon>
        <taxon>Actinomycetota</taxon>
        <taxon>Actinomycetes</taxon>
        <taxon>Kitasatosporales</taxon>
        <taxon>Streptomycetaceae</taxon>
        <taxon>Kitasatospora</taxon>
    </lineage>
</organism>
<protein>
    <submittedName>
        <fullName evidence="2">Uncharacterized protein</fullName>
    </submittedName>
</protein>
<gene>
    <name evidence="2" type="ORF">Kpho01_03610</name>
</gene>